<dbReference type="PANTHER" id="PTHR19384">
    <property type="entry name" value="NITRIC OXIDE SYNTHASE-RELATED"/>
    <property type="match status" value="1"/>
</dbReference>
<keyword evidence="4" id="KW-1185">Reference proteome</keyword>
<dbReference type="GO" id="GO:0010181">
    <property type="term" value="F:FMN binding"/>
    <property type="evidence" value="ECO:0007669"/>
    <property type="project" value="InterPro"/>
</dbReference>
<dbReference type="EMBL" id="JASBNA010000094">
    <property type="protein sequence ID" value="KAK7677188.1"/>
    <property type="molecule type" value="Genomic_DNA"/>
</dbReference>
<dbReference type="PRINTS" id="PR00369">
    <property type="entry name" value="FLAVODOXIN"/>
</dbReference>
<evidence type="ECO:0000256" key="1">
    <source>
        <dbReference type="ARBA" id="ARBA00022630"/>
    </source>
</evidence>
<evidence type="ECO:0000313" key="3">
    <source>
        <dbReference type="EMBL" id="KAK7677188.1"/>
    </source>
</evidence>
<dbReference type="InterPro" id="IPR008254">
    <property type="entry name" value="Flavodoxin/NO_synth"/>
</dbReference>
<accession>A0AAW0F9Y8</accession>
<dbReference type="InterPro" id="IPR029039">
    <property type="entry name" value="Flavoprotein-like_sf"/>
</dbReference>
<comment type="caution">
    <text evidence="3">The sequence shown here is derived from an EMBL/GenBank/DDBJ whole genome shotgun (WGS) entry which is preliminary data.</text>
</comment>
<dbReference type="InterPro" id="IPR001094">
    <property type="entry name" value="Flavdoxin-like"/>
</dbReference>
<protein>
    <recommendedName>
        <fullName evidence="2">Flavodoxin-like domain-containing protein</fullName>
    </recommendedName>
</protein>
<feature type="domain" description="Flavodoxin-like" evidence="2">
    <location>
        <begin position="12"/>
        <end position="159"/>
    </location>
</feature>
<evidence type="ECO:0000259" key="2">
    <source>
        <dbReference type="PROSITE" id="PS50902"/>
    </source>
</evidence>
<name>A0AAW0F9Y8_9APHY</name>
<reference evidence="3 4" key="1">
    <citation type="submission" date="2022-09" db="EMBL/GenBank/DDBJ databases">
        <authorList>
            <person name="Palmer J.M."/>
        </authorList>
    </citation>
    <scope>NUCLEOTIDE SEQUENCE [LARGE SCALE GENOMIC DNA]</scope>
    <source>
        <strain evidence="3 4">DSM 7382</strain>
    </source>
</reference>
<dbReference type="PROSITE" id="PS50902">
    <property type="entry name" value="FLAVODOXIN_LIKE"/>
    <property type="match status" value="1"/>
</dbReference>
<dbReference type="GO" id="GO:0005829">
    <property type="term" value="C:cytosol"/>
    <property type="evidence" value="ECO:0007669"/>
    <property type="project" value="TreeGrafter"/>
</dbReference>
<dbReference type="AlphaFoldDB" id="A0AAW0F9Y8"/>
<dbReference type="GO" id="GO:0050660">
    <property type="term" value="F:flavin adenine dinucleotide binding"/>
    <property type="evidence" value="ECO:0007669"/>
    <property type="project" value="TreeGrafter"/>
</dbReference>
<dbReference type="Gene3D" id="3.40.50.360">
    <property type="match status" value="1"/>
</dbReference>
<organism evidence="3 4">
    <name type="scientific">Cerrena zonata</name>
    <dbReference type="NCBI Taxonomy" id="2478898"/>
    <lineage>
        <taxon>Eukaryota</taxon>
        <taxon>Fungi</taxon>
        <taxon>Dikarya</taxon>
        <taxon>Basidiomycota</taxon>
        <taxon>Agaricomycotina</taxon>
        <taxon>Agaricomycetes</taxon>
        <taxon>Polyporales</taxon>
        <taxon>Cerrenaceae</taxon>
        <taxon>Cerrena</taxon>
    </lineage>
</organism>
<gene>
    <name evidence="3" type="ORF">QCA50_019897</name>
</gene>
<dbReference type="GO" id="GO:0016491">
    <property type="term" value="F:oxidoreductase activity"/>
    <property type="evidence" value="ECO:0007669"/>
    <property type="project" value="TreeGrafter"/>
</dbReference>
<evidence type="ECO:0000313" key="4">
    <source>
        <dbReference type="Proteomes" id="UP001385951"/>
    </source>
</evidence>
<proteinExistence type="predicted"/>
<dbReference type="SUPFAM" id="SSF52218">
    <property type="entry name" value="Flavoproteins"/>
    <property type="match status" value="1"/>
</dbReference>
<keyword evidence="1" id="KW-0285">Flavoprotein</keyword>
<dbReference type="Proteomes" id="UP001385951">
    <property type="component" value="Unassembled WGS sequence"/>
</dbReference>
<dbReference type="Pfam" id="PF00258">
    <property type="entry name" value="Flavodoxin_1"/>
    <property type="match status" value="1"/>
</dbReference>
<dbReference type="PANTHER" id="PTHR19384:SF10">
    <property type="entry name" value="NADPH-DEPENDENT DIFLAVIN OXIDOREDUCTASE 1"/>
    <property type="match status" value="1"/>
</dbReference>
<sequence length="159" mass="17850">MHTATSDTGRILTILYATETGNAKDVAERLAHHCRRMHFTPRVFSIDAYSPDELISETVVVFVIATAGSGKEPRTMSSFWNILLRSDLPSDLFEDLDYAVFGLGDSTYDKFCWPAKLLSRRLANLGAREVCSRGEGDEQHHLGFETLPESNYLLMKFTA</sequence>